<name>A0A4P8HHY9_9BURK</name>
<dbReference type="SUPFAM" id="SSF54427">
    <property type="entry name" value="NTF2-like"/>
    <property type="match status" value="1"/>
</dbReference>
<dbReference type="RefSeq" id="WP_137312012.1">
    <property type="nucleotide sequence ID" value="NZ_CP040017.1"/>
</dbReference>
<dbReference type="Pfam" id="PF14534">
    <property type="entry name" value="DUF4440"/>
    <property type="match status" value="1"/>
</dbReference>
<evidence type="ECO:0000313" key="3">
    <source>
        <dbReference type="EMBL" id="MBB3221650.1"/>
    </source>
</evidence>
<dbReference type="EMBL" id="JACHXS010000004">
    <property type="protein sequence ID" value="MBB3221650.1"/>
    <property type="molecule type" value="Genomic_DNA"/>
</dbReference>
<sequence>MVFVDKSKIIPLFFALTIGCATAAPVRADAVPQTPAPTAAAQAAGMTGKPVREALSATEKNVLALSQQMWRWMSDRNTEALTTLYNDKVMFVHMSRTLTKSEELDVIKSGNIQYKKVDIQESSVRLVDSTAIVLTKMRLGAVVGGNEVTNPFMVTEVYVRQGKTWTLASLAFTRLLGD</sequence>
<dbReference type="EMBL" id="CP040017">
    <property type="protein sequence ID" value="QCP09123.1"/>
    <property type="molecule type" value="Genomic_DNA"/>
</dbReference>
<dbReference type="OrthoDB" id="9802489at2"/>
<evidence type="ECO:0000313" key="5">
    <source>
        <dbReference type="Proteomes" id="UP000298763"/>
    </source>
</evidence>
<gene>
    <name evidence="4" type="ORF">FCL38_00715</name>
    <name evidence="3" type="ORF">FHS02_002460</name>
</gene>
<feature type="domain" description="DUF4440" evidence="2">
    <location>
        <begin position="62"/>
        <end position="166"/>
    </location>
</feature>
<dbReference type="Gene3D" id="3.10.450.50">
    <property type="match status" value="1"/>
</dbReference>
<evidence type="ECO:0000313" key="6">
    <source>
        <dbReference type="Proteomes" id="UP000584325"/>
    </source>
</evidence>
<dbReference type="Proteomes" id="UP000298763">
    <property type="component" value="Chromosome"/>
</dbReference>
<feature type="signal peptide" evidence="1">
    <location>
        <begin position="1"/>
        <end position="23"/>
    </location>
</feature>
<dbReference type="InterPro" id="IPR032710">
    <property type="entry name" value="NTF2-like_dom_sf"/>
</dbReference>
<protein>
    <submittedName>
        <fullName evidence="4">Nuclear transport factor 2 family protein</fullName>
    </submittedName>
</protein>
<keyword evidence="1" id="KW-0732">Signal</keyword>
<evidence type="ECO:0000256" key="1">
    <source>
        <dbReference type="SAM" id="SignalP"/>
    </source>
</evidence>
<dbReference type="InterPro" id="IPR027843">
    <property type="entry name" value="DUF4440"/>
</dbReference>
<organism evidence="3 6">
    <name type="scientific">Pseudoduganella umbonata</name>
    <dbReference type="NCBI Taxonomy" id="864828"/>
    <lineage>
        <taxon>Bacteria</taxon>
        <taxon>Pseudomonadati</taxon>
        <taxon>Pseudomonadota</taxon>
        <taxon>Betaproteobacteria</taxon>
        <taxon>Burkholderiales</taxon>
        <taxon>Oxalobacteraceae</taxon>
        <taxon>Telluria group</taxon>
        <taxon>Pseudoduganella</taxon>
    </lineage>
</organism>
<dbReference type="Proteomes" id="UP000584325">
    <property type="component" value="Unassembled WGS sequence"/>
</dbReference>
<proteinExistence type="predicted"/>
<dbReference type="PROSITE" id="PS51257">
    <property type="entry name" value="PROKAR_LIPOPROTEIN"/>
    <property type="match status" value="1"/>
</dbReference>
<feature type="chain" id="PRO_5044607132" evidence="1">
    <location>
        <begin position="24"/>
        <end position="178"/>
    </location>
</feature>
<keyword evidence="5" id="KW-1185">Reference proteome</keyword>
<dbReference type="AlphaFoldDB" id="A0A4P8HHY9"/>
<accession>A0A4P8HHY9</accession>
<evidence type="ECO:0000313" key="4">
    <source>
        <dbReference type="EMBL" id="QCP09123.1"/>
    </source>
</evidence>
<evidence type="ECO:0000259" key="2">
    <source>
        <dbReference type="Pfam" id="PF14534"/>
    </source>
</evidence>
<reference evidence="4 5" key="1">
    <citation type="submission" date="2019-05" db="EMBL/GenBank/DDBJ databases">
        <title>Draft Genome Sequences of Six Type Strains of the Genus Massilia.</title>
        <authorList>
            <person name="Miess H."/>
            <person name="Frediansyhah A."/>
            <person name="Gross H."/>
        </authorList>
    </citation>
    <scope>NUCLEOTIDE SEQUENCE [LARGE SCALE GENOMIC DNA]</scope>
    <source>
        <strain evidence="4 5">DSMZ 26121</strain>
    </source>
</reference>
<reference evidence="3 6" key="2">
    <citation type="submission" date="2020-08" db="EMBL/GenBank/DDBJ databases">
        <title>Genomic Encyclopedia of Type Strains, Phase III (KMG-III): the genomes of soil and plant-associated and newly described type strains.</title>
        <authorList>
            <person name="Whitman W."/>
        </authorList>
    </citation>
    <scope>NUCLEOTIDE SEQUENCE [LARGE SCALE GENOMIC DNA]</scope>
    <source>
        <strain evidence="3 6">CECT 7753</strain>
    </source>
</reference>